<keyword evidence="2" id="KW-1185">Reference proteome</keyword>
<organism evidence="1 2">
    <name type="scientific">Phlebia brevispora</name>
    <dbReference type="NCBI Taxonomy" id="194682"/>
    <lineage>
        <taxon>Eukaryota</taxon>
        <taxon>Fungi</taxon>
        <taxon>Dikarya</taxon>
        <taxon>Basidiomycota</taxon>
        <taxon>Agaricomycotina</taxon>
        <taxon>Agaricomycetes</taxon>
        <taxon>Polyporales</taxon>
        <taxon>Meruliaceae</taxon>
        <taxon>Phlebia</taxon>
    </lineage>
</organism>
<dbReference type="EMBL" id="JANHOG010000998">
    <property type="protein sequence ID" value="KAJ3547198.1"/>
    <property type="molecule type" value="Genomic_DNA"/>
</dbReference>
<evidence type="ECO:0000313" key="1">
    <source>
        <dbReference type="EMBL" id="KAJ3547198.1"/>
    </source>
</evidence>
<comment type="caution">
    <text evidence="1">The sequence shown here is derived from an EMBL/GenBank/DDBJ whole genome shotgun (WGS) entry which is preliminary data.</text>
</comment>
<sequence>MQAAISLAQKLEVSATVERIHALEEVVEAESSEHAAKQQKLIDHITEMYEWAESPVSIDLGDFDDSELMELARIWQMLRYSGASHYMMFDHSKLKNYRTFKSPHITHTANGIDKIWGEGDVDINTVDSDGNIVHLLHLQNVLYFPDLNIRLISIGQYMSEENATLREDYPGDTTYHLLTANTNSHSAAKVQILDYETAHRHFSHPGDDVLCKICEHTEGFDEFSMSPQDNSLCQGCTQGKMLQHFFSPDTKRATKPFELVHSDVKSFPLESYNWHKYAVTFFDDFTSASWVVCIHKKSQVISVTQEFLALVETQHTCLPKFWWNFAIEHAVHIYNRMPLRCHNWRTLFELLFGKKLQVERLRVFGCSTWVHIPADVRKNKLELKSELMVYLGNTSHGWKFMRSPNNIVFTSFQAVFDKSVFPKCDSKHKHRVHDTLPAPPHDDHSRHDSLDDDNDDLPPEPQPNLVEPAAGPAPCSNPPLAATEDPSEEPPTRRSTCQRNVPCRPGNVYGESRAPTQIERETRNFARWKQHVGDTKLLITPLTTTGEESPQTQEPGPASDSDIDVELAQLCWEGGVAFVNHLLLQAVASNDNSLSHPREWTYCDILALPQAEQNKWKAACKQEIEALHKCQIEGIDYDQLFSPVVWFETVRLVLAIAALKDWYLTGLDVHNAYLYGELEEELYMKQPEGFKVSGQEHKMCLLIKALYGLKQARLIWWRTLDKFMESLGFTHLKSDAGVFYKYDNGDIIIVIIYVNDAIFGGPNKAKALKAKAEFMKKWDCCDLGELTEFLRMSIERHGHQLHIHQCAYLNKVLQWCGMQNCTPVKTPLSDGYIPLNYKGPVDPARRSKYQMVIGSLLYLMLGTRLDISFAVTKLAQHSANPSTREYQLIFDGATQQGLAAYTDADWGTNLNHRRSQTGFIIRLASGAFSWSSRMQKTVAHSVMKSEYMALSDCSRQISAIFTATNPITECHSKHIDIRYHYIRKVIECNEVEVLHIAGEENLVDMFTKNLGHVKHHKFCEAVGLHFTAKSVRSGLHI</sequence>
<dbReference type="Proteomes" id="UP001148662">
    <property type="component" value="Unassembled WGS sequence"/>
</dbReference>
<reference evidence="1" key="1">
    <citation type="submission" date="2022-07" db="EMBL/GenBank/DDBJ databases">
        <title>Genome Sequence of Phlebia brevispora.</title>
        <authorList>
            <person name="Buettner E."/>
        </authorList>
    </citation>
    <scope>NUCLEOTIDE SEQUENCE</scope>
    <source>
        <strain evidence="1">MPL23</strain>
    </source>
</reference>
<protein>
    <submittedName>
        <fullName evidence="1">Uncharacterized protein</fullName>
    </submittedName>
</protein>
<gene>
    <name evidence="1" type="ORF">NM688_g5426</name>
</gene>
<accession>A0ACC1SVN4</accession>
<name>A0ACC1SVN4_9APHY</name>
<proteinExistence type="predicted"/>
<evidence type="ECO:0000313" key="2">
    <source>
        <dbReference type="Proteomes" id="UP001148662"/>
    </source>
</evidence>